<evidence type="ECO:0000313" key="3">
    <source>
        <dbReference type="EMBL" id="HDX29999.1"/>
    </source>
</evidence>
<comment type="caution">
    <text evidence="3">The sequence shown here is derived from an EMBL/GenBank/DDBJ whole genome shotgun (WGS) entry which is preliminary data.</text>
</comment>
<evidence type="ECO:0000259" key="2">
    <source>
        <dbReference type="Pfam" id="PF02754"/>
    </source>
</evidence>
<dbReference type="AlphaFoldDB" id="A0A7C1FDL0"/>
<evidence type="ECO:0000256" key="1">
    <source>
        <dbReference type="SAM" id="MobiDB-lite"/>
    </source>
</evidence>
<accession>A0A7C1FDL0</accession>
<sequence length="285" mass="31656">MQKKQFDAPPRRVALFVTCMVDMIYPEVGMATVELLERCGVEVLFPFEQTCCGQPAFNSGFWEEARPLARRFIDIFEPLVRSGEVDAVVAPSGSCTTMTSHFYSLLLQDEPDYRARAEFLGAATFELTEFLVDVLGVEEVGAHCPGKLTYHACCHLLRELGIDRQPRALLRHVKGAEMVELPGAEECCGFGGLFAIKNSEISTAMGQRKVQNIVKSDADVVALCDVSCMTHINGLLSRQGQRCRAVHIAQVLANQIEVTPFHSQEQKSRPSSPPPRRWQDNKAGR</sequence>
<dbReference type="InterPro" id="IPR004017">
    <property type="entry name" value="Cys_rich_dom"/>
</dbReference>
<dbReference type="EMBL" id="DSMG01000006">
    <property type="protein sequence ID" value="HDX29999.1"/>
    <property type="molecule type" value="Genomic_DNA"/>
</dbReference>
<dbReference type="GO" id="GO:0016491">
    <property type="term" value="F:oxidoreductase activity"/>
    <property type="evidence" value="ECO:0007669"/>
    <property type="project" value="UniProtKB-ARBA"/>
</dbReference>
<dbReference type="PANTHER" id="PTHR30296:SF0">
    <property type="entry name" value="LACTATE UTILIZATION PROTEIN A"/>
    <property type="match status" value="1"/>
</dbReference>
<feature type="domain" description="Cysteine-rich" evidence="2">
    <location>
        <begin position="149"/>
        <end position="232"/>
    </location>
</feature>
<dbReference type="GO" id="GO:0005829">
    <property type="term" value="C:cytosol"/>
    <property type="evidence" value="ECO:0007669"/>
    <property type="project" value="TreeGrafter"/>
</dbReference>
<proteinExistence type="predicted"/>
<feature type="region of interest" description="Disordered" evidence="1">
    <location>
        <begin position="260"/>
        <end position="285"/>
    </location>
</feature>
<organism evidence="3">
    <name type="scientific">Caldilinea aerophila</name>
    <dbReference type="NCBI Taxonomy" id="133453"/>
    <lineage>
        <taxon>Bacteria</taxon>
        <taxon>Bacillati</taxon>
        <taxon>Chloroflexota</taxon>
        <taxon>Caldilineae</taxon>
        <taxon>Caldilineales</taxon>
        <taxon>Caldilineaceae</taxon>
        <taxon>Caldilinea</taxon>
    </lineage>
</organism>
<reference evidence="3" key="1">
    <citation type="journal article" date="2020" name="mSystems">
        <title>Genome- and Community-Level Interaction Insights into Carbon Utilization and Element Cycling Functions of Hydrothermarchaeota in Hydrothermal Sediment.</title>
        <authorList>
            <person name="Zhou Z."/>
            <person name="Liu Y."/>
            <person name="Xu W."/>
            <person name="Pan J."/>
            <person name="Luo Z.H."/>
            <person name="Li M."/>
        </authorList>
    </citation>
    <scope>NUCLEOTIDE SEQUENCE [LARGE SCALE GENOMIC DNA]</scope>
    <source>
        <strain evidence="3">SpSt-289</strain>
    </source>
</reference>
<protein>
    <submittedName>
        <fullName evidence="3">(Fe-S)-binding protein</fullName>
    </submittedName>
</protein>
<gene>
    <name evidence="3" type="ORF">ENQ20_00730</name>
</gene>
<feature type="domain" description="Cysteine-rich" evidence="2">
    <location>
        <begin position="13"/>
        <end position="98"/>
    </location>
</feature>
<dbReference type="Pfam" id="PF02754">
    <property type="entry name" value="CCG"/>
    <property type="match status" value="2"/>
</dbReference>
<dbReference type="PANTHER" id="PTHR30296">
    <property type="entry name" value="UNCHARACTERIZED PROTEIN YKGE"/>
    <property type="match status" value="1"/>
</dbReference>
<name>A0A7C1FDL0_9CHLR</name>